<name>A0A0S3SUR1_PHAAN</name>
<accession>A0A0S3SUR1</accession>
<gene>
    <name evidence="1" type="primary">Vigan.08G357100</name>
    <name evidence="1" type="ORF">VIGAN_08357100</name>
</gene>
<sequence>SLSPLSLSSLTKQRRYSLSFYGLWFPSHSFKQNHIACTSLTSLIHIIITHPFFLSPFSLCAPTQNNYCYCFCFYCGCSSSSNSSSCSSTLTSTTSIRTPLALFFSIWLSLNLCSFPSPATLCLSHTTTHPTHRITRHEVVGFDHSKQGFFFQWWDSLHAIKLVSFCSFFLIIKRVALV</sequence>
<evidence type="ECO:0000313" key="2">
    <source>
        <dbReference type="Proteomes" id="UP000291084"/>
    </source>
</evidence>
<evidence type="ECO:0000313" key="1">
    <source>
        <dbReference type="EMBL" id="BAT96604.1"/>
    </source>
</evidence>
<protein>
    <submittedName>
        <fullName evidence="1">Uncharacterized protein</fullName>
    </submittedName>
</protein>
<reference evidence="1 2" key="1">
    <citation type="journal article" date="2015" name="Sci. Rep.">
        <title>The power of single molecule real-time sequencing technology in the de novo assembly of a eukaryotic genome.</title>
        <authorList>
            <person name="Sakai H."/>
            <person name="Naito K."/>
            <person name="Ogiso-Tanaka E."/>
            <person name="Takahashi Y."/>
            <person name="Iseki K."/>
            <person name="Muto C."/>
            <person name="Satou K."/>
            <person name="Teruya K."/>
            <person name="Shiroma A."/>
            <person name="Shimoji M."/>
            <person name="Hirano T."/>
            <person name="Itoh T."/>
            <person name="Kaga A."/>
            <person name="Tomooka N."/>
        </authorList>
    </citation>
    <scope>NUCLEOTIDE SEQUENCE [LARGE SCALE GENOMIC DNA]</scope>
    <source>
        <strain evidence="2">cv. Shumari</strain>
    </source>
</reference>
<keyword evidence="2" id="KW-1185">Reference proteome</keyword>
<organism evidence="1 2">
    <name type="scientific">Vigna angularis var. angularis</name>
    <dbReference type="NCBI Taxonomy" id="157739"/>
    <lineage>
        <taxon>Eukaryota</taxon>
        <taxon>Viridiplantae</taxon>
        <taxon>Streptophyta</taxon>
        <taxon>Embryophyta</taxon>
        <taxon>Tracheophyta</taxon>
        <taxon>Spermatophyta</taxon>
        <taxon>Magnoliopsida</taxon>
        <taxon>eudicotyledons</taxon>
        <taxon>Gunneridae</taxon>
        <taxon>Pentapetalae</taxon>
        <taxon>rosids</taxon>
        <taxon>fabids</taxon>
        <taxon>Fabales</taxon>
        <taxon>Fabaceae</taxon>
        <taxon>Papilionoideae</taxon>
        <taxon>50 kb inversion clade</taxon>
        <taxon>NPAAA clade</taxon>
        <taxon>indigoferoid/millettioid clade</taxon>
        <taxon>Phaseoleae</taxon>
        <taxon>Vigna</taxon>
    </lineage>
</organism>
<feature type="non-terminal residue" evidence="1">
    <location>
        <position position="1"/>
    </location>
</feature>
<proteinExistence type="predicted"/>
<dbReference type="AlphaFoldDB" id="A0A0S3SUR1"/>
<dbReference type="Proteomes" id="UP000291084">
    <property type="component" value="Chromosome 8"/>
</dbReference>
<dbReference type="EMBL" id="AP015041">
    <property type="protein sequence ID" value="BAT96604.1"/>
    <property type="molecule type" value="Genomic_DNA"/>
</dbReference>